<dbReference type="PANTHER" id="PTHR42709:SF11">
    <property type="entry name" value="DEDA FAMILY PROTEIN"/>
    <property type="match status" value="1"/>
</dbReference>
<gene>
    <name evidence="2" type="ORF">BN1046_00329</name>
</gene>
<keyword evidence="1" id="KW-0472">Membrane</keyword>
<feature type="transmembrane region" description="Helical" evidence="1">
    <location>
        <begin position="126"/>
        <end position="148"/>
    </location>
</feature>
<protein>
    <submittedName>
        <fullName evidence="2">Hypothetical membrane protein</fullName>
    </submittedName>
</protein>
<dbReference type="PANTHER" id="PTHR42709">
    <property type="entry name" value="ALKALINE PHOSPHATASE LIKE PROTEIN"/>
    <property type="match status" value="1"/>
</dbReference>
<proteinExistence type="predicted"/>
<evidence type="ECO:0000313" key="2">
    <source>
        <dbReference type="EMBL" id="CDP79435.1"/>
    </source>
</evidence>
<evidence type="ECO:0000256" key="1">
    <source>
        <dbReference type="SAM" id="Phobius"/>
    </source>
</evidence>
<feature type="transmembrane region" description="Helical" evidence="1">
    <location>
        <begin position="99"/>
        <end position="120"/>
    </location>
</feature>
<name>A0A024LPX9_9HYPH</name>
<reference evidence="2" key="1">
    <citation type="submission" date="2013-11" db="EMBL/GenBank/DDBJ databases">
        <authorList>
            <person name="GENOMES U."/>
        </authorList>
    </citation>
    <scope>NUCLEOTIDE SEQUENCE</scope>
    <source>
        <strain evidence="2">MVT06</strain>
    </source>
</reference>
<feature type="transmembrane region" description="Helical" evidence="1">
    <location>
        <begin position="53"/>
        <end position="79"/>
    </location>
</feature>
<sequence>MMLNKLKAWVVSLAQRRTAPHWLGFIAFFESSFFPVPADVLCIPMALVRPQKAYHYALIGTLCSTLGGAFGWIIGFYAYDTIAKPILEFYGKYESFQTFQNGATLKFLIILLITSGLFHFPPIKLVTLLSGVMGVPLSLFIVICLLARGARFYLFAWFIRRFGQKAIDLLLRHFTWFVPIGLILLLLVYNLLVYKLYSAF</sequence>
<reference evidence="2" key="2">
    <citation type="submission" date="2014-05" db="EMBL/GenBank/DDBJ databases">
        <title>Genome sequencing of Bartonella spp. isolated from human blood.</title>
        <authorList>
            <person name="Raoult D."/>
        </authorList>
    </citation>
    <scope>NUCLEOTIDE SEQUENCE</scope>
    <source>
        <strain evidence="2">MVT06</strain>
    </source>
</reference>
<organism evidence="2">
    <name type="scientific">Bartonella schoenbuchensis</name>
    <dbReference type="NCBI Taxonomy" id="165694"/>
    <lineage>
        <taxon>Bacteria</taxon>
        <taxon>Pseudomonadati</taxon>
        <taxon>Pseudomonadota</taxon>
        <taxon>Alphaproteobacteria</taxon>
        <taxon>Hyphomicrobiales</taxon>
        <taxon>Bartonellaceae</taxon>
        <taxon>Bartonella</taxon>
    </lineage>
</organism>
<keyword evidence="1" id="KW-1133">Transmembrane helix</keyword>
<dbReference type="GO" id="GO:0005886">
    <property type="term" value="C:plasma membrane"/>
    <property type="evidence" value="ECO:0007669"/>
    <property type="project" value="TreeGrafter"/>
</dbReference>
<dbReference type="InterPro" id="IPR051311">
    <property type="entry name" value="DedA_domain"/>
</dbReference>
<accession>A0A024LPX9</accession>
<feature type="transmembrane region" description="Helical" evidence="1">
    <location>
        <begin position="21"/>
        <end position="47"/>
    </location>
</feature>
<keyword evidence="1" id="KW-0812">Transmembrane</keyword>
<dbReference type="EMBL" id="HG977194">
    <property type="protein sequence ID" value="CDP79435.1"/>
    <property type="molecule type" value="Genomic_DNA"/>
</dbReference>
<dbReference type="AlphaFoldDB" id="A0A024LPX9"/>
<feature type="transmembrane region" description="Helical" evidence="1">
    <location>
        <begin position="169"/>
        <end position="192"/>
    </location>
</feature>